<accession>A0ABV6Y5T5</accession>
<dbReference type="EMBL" id="JBHOMY010000022">
    <property type="protein sequence ID" value="MFC1456636.1"/>
    <property type="molecule type" value="Genomic_DNA"/>
</dbReference>
<protein>
    <recommendedName>
        <fullName evidence="3">DNA-directed RNA polymerase subunit beta</fullName>
    </recommendedName>
</protein>
<organism evidence="1 2">
    <name type="scientific">Microvirga arabica</name>
    <dbReference type="NCBI Taxonomy" id="1128671"/>
    <lineage>
        <taxon>Bacteria</taxon>
        <taxon>Pseudomonadati</taxon>
        <taxon>Pseudomonadota</taxon>
        <taxon>Alphaproteobacteria</taxon>
        <taxon>Hyphomicrobiales</taxon>
        <taxon>Methylobacteriaceae</taxon>
        <taxon>Microvirga</taxon>
    </lineage>
</organism>
<dbReference type="RefSeq" id="WP_377029332.1">
    <property type="nucleotide sequence ID" value="NZ_JBHOMY010000022.1"/>
</dbReference>
<evidence type="ECO:0000313" key="2">
    <source>
        <dbReference type="Proteomes" id="UP001593940"/>
    </source>
</evidence>
<reference evidence="1 2" key="1">
    <citation type="submission" date="2024-09" db="EMBL/GenBank/DDBJ databases">
        <title>Nodulacao em especies de Leguminosae Basais da Amazonia e Caracterizacao dos Rizobios e Bacterias Associadas aos Nodulos.</title>
        <authorList>
            <person name="Jambeiro I.C.A."/>
            <person name="Lopes I.S."/>
            <person name="Aguiar E.R.G.R."/>
            <person name="Santos A.F.J."/>
            <person name="Dos Santos J.M.F."/>
            <person name="Gross E."/>
        </authorList>
    </citation>
    <scope>NUCLEOTIDE SEQUENCE [LARGE SCALE GENOMIC DNA]</scope>
    <source>
        <strain evidence="1 2">BRUESC1165</strain>
    </source>
</reference>
<evidence type="ECO:0008006" key="3">
    <source>
        <dbReference type="Google" id="ProtNLM"/>
    </source>
</evidence>
<name>A0ABV6Y5T5_9HYPH</name>
<proteinExistence type="predicted"/>
<gene>
    <name evidence="1" type="ORF">ACETIH_07910</name>
</gene>
<comment type="caution">
    <text evidence="1">The sequence shown here is derived from an EMBL/GenBank/DDBJ whole genome shotgun (WGS) entry which is preliminary data.</text>
</comment>
<evidence type="ECO:0000313" key="1">
    <source>
        <dbReference type="EMBL" id="MFC1456636.1"/>
    </source>
</evidence>
<sequence length="47" mass="5087">MRIAASILALVAIIAIGMIAVGLLDGASTPYWSEHNDFGRLNKQIFK</sequence>
<keyword evidence="2" id="KW-1185">Reference proteome</keyword>
<dbReference type="Proteomes" id="UP001593940">
    <property type="component" value="Unassembled WGS sequence"/>
</dbReference>